<dbReference type="EMBL" id="CP020028">
    <property type="protein sequence ID" value="ASR48619.1"/>
    <property type="molecule type" value="Genomic_DNA"/>
</dbReference>
<name>A0A222WQ31_9BACL</name>
<evidence type="ECO:0000259" key="1">
    <source>
        <dbReference type="PROSITE" id="PS50994"/>
    </source>
</evidence>
<dbReference type="Proteomes" id="UP000214666">
    <property type="component" value="Chromosome"/>
</dbReference>
<organism evidence="2 3">
    <name type="scientific">Paenibacillus kribbensis</name>
    <dbReference type="NCBI Taxonomy" id="172713"/>
    <lineage>
        <taxon>Bacteria</taxon>
        <taxon>Bacillati</taxon>
        <taxon>Bacillota</taxon>
        <taxon>Bacilli</taxon>
        <taxon>Bacillales</taxon>
        <taxon>Paenibacillaceae</taxon>
        <taxon>Paenibacillus</taxon>
    </lineage>
</organism>
<feature type="domain" description="Integrase catalytic" evidence="1">
    <location>
        <begin position="1"/>
        <end position="102"/>
    </location>
</feature>
<dbReference type="GO" id="GO:0003676">
    <property type="term" value="F:nucleic acid binding"/>
    <property type="evidence" value="ECO:0007669"/>
    <property type="project" value="InterPro"/>
</dbReference>
<dbReference type="InterPro" id="IPR036397">
    <property type="entry name" value="RNaseH_sf"/>
</dbReference>
<evidence type="ECO:0000313" key="3">
    <source>
        <dbReference type="Proteomes" id="UP000214666"/>
    </source>
</evidence>
<sequence>MCVVLQIARSTSLVSRAFATVKGDLRQIQWFHTDRGSEFKNQSKDELLETFHIGRSLSMKGYPYDNAAAEATFKVMKTGTTSIESMEPWGIMTSNEALKKAV</sequence>
<protein>
    <recommendedName>
        <fullName evidence="1">Integrase catalytic domain-containing protein</fullName>
    </recommendedName>
</protein>
<dbReference type="SUPFAM" id="SSF53098">
    <property type="entry name" value="Ribonuclease H-like"/>
    <property type="match status" value="1"/>
</dbReference>
<proteinExistence type="predicted"/>
<keyword evidence="3" id="KW-1185">Reference proteome</keyword>
<gene>
    <name evidence="2" type="ORF">B4V02_18945</name>
</gene>
<dbReference type="InterPro" id="IPR012337">
    <property type="entry name" value="RNaseH-like_sf"/>
</dbReference>
<dbReference type="Gene3D" id="3.30.420.10">
    <property type="entry name" value="Ribonuclease H-like superfamily/Ribonuclease H"/>
    <property type="match status" value="1"/>
</dbReference>
<dbReference type="InterPro" id="IPR001584">
    <property type="entry name" value="Integrase_cat-core"/>
</dbReference>
<reference evidence="2 3" key="1">
    <citation type="submission" date="2017-03" db="EMBL/GenBank/DDBJ databases">
        <title>Complete genome sequence of Paenibacillus Kribbensis producing bioflocculants.</title>
        <authorList>
            <person name="Lee H.-G."/>
            <person name="Oh H.-M."/>
        </authorList>
    </citation>
    <scope>NUCLEOTIDE SEQUENCE [LARGE SCALE GENOMIC DNA]</scope>
    <source>
        <strain evidence="2 3">AM49</strain>
    </source>
</reference>
<accession>A0A222WQ31</accession>
<dbReference type="KEGG" id="pkb:B4V02_18945"/>
<dbReference type="PROSITE" id="PS50994">
    <property type="entry name" value="INTEGRASE"/>
    <property type="match status" value="1"/>
</dbReference>
<evidence type="ECO:0000313" key="2">
    <source>
        <dbReference type="EMBL" id="ASR48619.1"/>
    </source>
</evidence>
<dbReference type="GO" id="GO:0015074">
    <property type="term" value="P:DNA integration"/>
    <property type="evidence" value="ECO:0007669"/>
    <property type="project" value="InterPro"/>
</dbReference>
<dbReference type="AlphaFoldDB" id="A0A222WQ31"/>